<dbReference type="UniPathway" id="UPA00124"/>
<evidence type="ECO:0000256" key="6">
    <source>
        <dbReference type="PIRSR" id="PIRSR600888-3"/>
    </source>
</evidence>
<dbReference type="SUPFAM" id="SSF51182">
    <property type="entry name" value="RmlC-like cupins"/>
    <property type="match status" value="1"/>
</dbReference>
<feature type="active site" description="Proton acceptor" evidence="5">
    <location>
        <position position="62"/>
    </location>
</feature>
<evidence type="ECO:0000256" key="5">
    <source>
        <dbReference type="PIRSR" id="PIRSR600888-1"/>
    </source>
</evidence>
<dbReference type="NCBIfam" id="TIGR01221">
    <property type="entry name" value="rmlC"/>
    <property type="match status" value="1"/>
</dbReference>
<feature type="active site" description="Proton donor" evidence="5">
    <location>
        <position position="131"/>
    </location>
</feature>
<comment type="pathway">
    <text evidence="7">Carbohydrate biosynthesis; dTDP-L-rhamnose biosynthesis.</text>
</comment>
<dbReference type="Proteomes" id="UP000494111">
    <property type="component" value="Unassembled WGS sequence"/>
</dbReference>
<evidence type="ECO:0000256" key="2">
    <source>
        <dbReference type="ARBA" id="ARBA00001997"/>
    </source>
</evidence>
<dbReference type="RefSeq" id="WP_175192416.1">
    <property type="nucleotide sequence ID" value="NZ_CADIJO010000004.1"/>
</dbReference>
<sequence>MKAIKQSIPDVVVFEPRVFGDARGFFFESFNKKLFEEMTGIQRDFVQDNHSRSSKGVLRGLHYQIQQPQGKLVRVTEGAVFDVAVDLRQSSPTFGQWVGTVLSAENKRQMWVPEGFAHGFLVLSEHAEFLYKTTDYYAPQHERCVSWNDPSIGIDWPLDDATPVMSEKDLNGKTLADSEIFP</sequence>
<dbReference type="PANTHER" id="PTHR21047:SF2">
    <property type="entry name" value="THYMIDINE DIPHOSPHO-4-KETO-RHAMNOSE 3,5-EPIMERASE"/>
    <property type="match status" value="1"/>
</dbReference>
<keyword evidence="7 8" id="KW-0413">Isomerase</keyword>
<dbReference type="CDD" id="cd00438">
    <property type="entry name" value="cupin_RmlC"/>
    <property type="match status" value="1"/>
</dbReference>
<organism evidence="8 9">
    <name type="scientific">Achromobacter deleyi</name>
    <dbReference type="NCBI Taxonomy" id="1353891"/>
    <lineage>
        <taxon>Bacteria</taxon>
        <taxon>Pseudomonadati</taxon>
        <taxon>Pseudomonadota</taxon>
        <taxon>Betaproteobacteria</taxon>
        <taxon>Burkholderiales</taxon>
        <taxon>Alcaligenaceae</taxon>
        <taxon>Achromobacter</taxon>
    </lineage>
</organism>
<dbReference type="InterPro" id="IPR000888">
    <property type="entry name" value="RmlC-like"/>
</dbReference>
<dbReference type="AlphaFoldDB" id="A0A6S6ZG01"/>
<comment type="similarity">
    <text evidence="7">Belongs to the dTDP-4-dehydrorhamnose 3,5-epimerase family.</text>
</comment>
<protein>
    <recommendedName>
        <fullName evidence="4 7">dTDP-4-dehydrorhamnose 3,5-epimerase</fullName>
        <ecNumber evidence="3 7">5.1.3.13</ecNumber>
    </recommendedName>
    <alternativeName>
        <fullName evidence="7">Thymidine diphospho-4-keto-rhamnose 3,5-epimerase</fullName>
    </alternativeName>
</protein>
<dbReference type="GO" id="GO:0005829">
    <property type="term" value="C:cytosol"/>
    <property type="evidence" value="ECO:0007669"/>
    <property type="project" value="TreeGrafter"/>
</dbReference>
<dbReference type="Pfam" id="PF00908">
    <property type="entry name" value="dTDP_sugar_isom"/>
    <property type="match status" value="1"/>
</dbReference>
<dbReference type="PANTHER" id="PTHR21047">
    <property type="entry name" value="DTDP-6-DEOXY-D-GLUCOSE-3,5 EPIMERASE"/>
    <property type="match status" value="1"/>
</dbReference>
<dbReference type="EMBL" id="CADIJO010000004">
    <property type="protein sequence ID" value="CAB3678396.1"/>
    <property type="molecule type" value="Genomic_DNA"/>
</dbReference>
<gene>
    <name evidence="8" type="primary">rmlC</name>
    <name evidence="8" type="ORF">LMG3458_01471</name>
</gene>
<comment type="subunit">
    <text evidence="7">Homodimer.</text>
</comment>
<comment type="function">
    <text evidence="2 7">Catalyzes the epimerization of the C3' and C5'positions of dTDP-6-deoxy-D-xylo-4-hexulose, forming dTDP-6-deoxy-L-lyxo-4-hexulose.</text>
</comment>
<dbReference type="GO" id="GO:0000271">
    <property type="term" value="P:polysaccharide biosynthetic process"/>
    <property type="evidence" value="ECO:0007669"/>
    <property type="project" value="TreeGrafter"/>
</dbReference>
<dbReference type="GO" id="GO:0019305">
    <property type="term" value="P:dTDP-rhamnose biosynthetic process"/>
    <property type="evidence" value="ECO:0007669"/>
    <property type="project" value="UniProtKB-UniRule"/>
</dbReference>
<reference evidence="8 9" key="1">
    <citation type="submission" date="2020-04" db="EMBL/GenBank/DDBJ databases">
        <authorList>
            <person name="De Canck E."/>
        </authorList>
    </citation>
    <scope>NUCLEOTIDE SEQUENCE [LARGE SCALE GENOMIC DNA]</scope>
    <source>
        <strain evidence="8 9">LMG 3458</strain>
    </source>
</reference>
<evidence type="ECO:0000256" key="7">
    <source>
        <dbReference type="RuleBase" id="RU364069"/>
    </source>
</evidence>
<evidence type="ECO:0000256" key="3">
    <source>
        <dbReference type="ARBA" id="ARBA00012098"/>
    </source>
</evidence>
<feature type="site" description="Participates in a stacking interaction with the thymidine ring of dTDP-4-oxo-6-deoxyglucose" evidence="6">
    <location>
        <position position="137"/>
    </location>
</feature>
<proteinExistence type="inferred from homology"/>
<evidence type="ECO:0000256" key="1">
    <source>
        <dbReference type="ARBA" id="ARBA00001298"/>
    </source>
</evidence>
<dbReference type="Gene3D" id="2.60.120.10">
    <property type="entry name" value="Jelly Rolls"/>
    <property type="match status" value="1"/>
</dbReference>
<name>A0A6S6ZG01_9BURK</name>
<dbReference type="EC" id="5.1.3.13" evidence="3 7"/>
<evidence type="ECO:0000313" key="9">
    <source>
        <dbReference type="Proteomes" id="UP000494111"/>
    </source>
</evidence>
<evidence type="ECO:0000256" key="4">
    <source>
        <dbReference type="ARBA" id="ARBA00019595"/>
    </source>
</evidence>
<dbReference type="InterPro" id="IPR011051">
    <property type="entry name" value="RmlC_Cupin_sf"/>
</dbReference>
<dbReference type="InterPro" id="IPR014710">
    <property type="entry name" value="RmlC-like_jellyroll"/>
</dbReference>
<comment type="catalytic activity">
    <reaction evidence="1 7">
        <text>dTDP-4-dehydro-6-deoxy-alpha-D-glucose = dTDP-4-dehydro-beta-L-rhamnose</text>
        <dbReference type="Rhea" id="RHEA:16969"/>
        <dbReference type="ChEBI" id="CHEBI:57649"/>
        <dbReference type="ChEBI" id="CHEBI:62830"/>
        <dbReference type="EC" id="5.1.3.13"/>
    </reaction>
</comment>
<evidence type="ECO:0000313" key="8">
    <source>
        <dbReference type="EMBL" id="CAB3678396.1"/>
    </source>
</evidence>
<dbReference type="GO" id="GO:0008830">
    <property type="term" value="F:dTDP-4-dehydrorhamnose 3,5-epimerase activity"/>
    <property type="evidence" value="ECO:0007669"/>
    <property type="project" value="UniProtKB-UniRule"/>
</dbReference>
<accession>A0A6S6ZG01</accession>